<feature type="region of interest" description="Disordered" evidence="9">
    <location>
        <begin position="823"/>
        <end position="849"/>
    </location>
</feature>
<evidence type="ECO:0000256" key="7">
    <source>
        <dbReference type="ARBA" id="ARBA00023180"/>
    </source>
</evidence>
<feature type="region of interest" description="Disordered" evidence="9">
    <location>
        <begin position="1512"/>
        <end position="1551"/>
    </location>
</feature>
<feature type="region of interest" description="Disordered" evidence="9">
    <location>
        <begin position="1922"/>
        <end position="1949"/>
    </location>
</feature>
<dbReference type="InterPro" id="IPR028082">
    <property type="entry name" value="Peripla_BP_I"/>
</dbReference>
<feature type="compositionally biased region" description="Basic and acidic residues" evidence="9">
    <location>
        <begin position="444"/>
        <end position="457"/>
    </location>
</feature>
<feature type="region of interest" description="Disordered" evidence="9">
    <location>
        <begin position="1822"/>
        <end position="1856"/>
    </location>
</feature>
<evidence type="ECO:0000256" key="4">
    <source>
        <dbReference type="ARBA" id="ARBA00023040"/>
    </source>
</evidence>
<dbReference type="PANTHER" id="PTHR10519:SF46">
    <property type="entry name" value="METABOTROPIC GABA-B RECEPTOR SUBTYPE 3, ISOFORM A"/>
    <property type="match status" value="1"/>
</dbReference>
<feature type="transmembrane region" description="Helical" evidence="10">
    <location>
        <begin position="39"/>
        <end position="59"/>
    </location>
</feature>
<dbReference type="GO" id="GO:0007214">
    <property type="term" value="P:gamma-aminobutyric acid signaling pathway"/>
    <property type="evidence" value="ECO:0007669"/>
    <property type="project" value="TreeGrafter"/>
</dbReference>
<reference evidence="12" key="1">
    <citation type="submission" date="2023-10" db="EMBL/GenBank/DDBJ databases">
        <title>Genome assemblies of two species of porcelain crab, Petrolisthes cinctipes and Petrolisthes manimaculis (Anomura: Porcellanidae).</title>
        <authorList>
            <person name="Angst P."/>
        </authorList>
    </citation>
    <scope>NUCLEOTIDE SEQUENCE</scope>
    <source>
        <strain evidence="12">PB745_01</strain>
        <tissue evidence="12">Gill</tissue>
    </source>
</reference>
<keyword evidence="13" id="KW-1185">Reference proteome</keyword>
<dbReference type="Proteomes" id="UP001286313">
    <property type="component" value="Unassembled WGS sequence"/>
</dbReference>
<feature type="compositionally biased region" description="Polar residues" evidence="9">
    <location>
        <begin position="1245"/>
        <end position="1277"/>
    </location>
</feature>
<feature type="compositionally biased region" description="Acidic residues" evidence="9">
    <location>
        <begin position="424"/>
        <end position="443"/>
    </location>
</feature>
<feature type="compositionally biased region" description="Polar residues" evidence="9">
    <location>
        <begin position="1986"/>
        <end position="1998"/>
    </location>
</feature>
<feature type="compositionally biased region" description="Basic residues" evidence="9">
    <location>
        <begin position="1383"/>
        <end position="1395"/>
    </location>
</feature>
<dbReference type="GO" id="GO:0004965">
    <property type="term" value="F:G protein-coupled GABA receptor activity"/>
    <property type="evidence" value="ECO:0007669"/>
    <property type="project" value="InterPro"/>
</dbReference>
<feature type="region of interest" description="Disordered" evidence="9">
    <location>
        <begin position="1673"/>
        <end position="1733"/>
    </location>
</feature>
<feature type="compositionally biased region" description="Basic residues" evidence="9">
    <location>
        <begin position="1360"/>
        <end position="1370"/>
    </location>
</feature>
<feature type="compositionally biased region" description="Basic and acidic residues" evidence="9">
    <location>
        <begin position="1539"/>
        <end position="1551"/>
    </location>
</feature>
<dbReference type="InterPro" id="IPR002455">
    <property type="entry name" value="GPCR3_GABA-B"/>
</dbReference>
<feature type="compositionally biased region" description="Polar residues" evidence="9">
    <location>
        <begin position="2026"/>
        <end position="2056"/>
    </location>
</feature>
<comment type="subcellular location">
    <subcellularLocation>
        <location evidence="1">Membrane</location>
    </subcellularLocation>
</comment>
<feature type="compositionally biased region" description="Basic residues" evidence="9">
    <location>
        <begin position="1"/>
        <end position="31"/>
    </location>
</feature>
<gene>
    <name evidence="12" type="ORF">Pcinc_039275</name>
</gene>
<evidence type="ECO:0000256" key="9">
    <source>
        <dbReference type="SAM" id="MobiDB-lite"/>
    </source>
</evidence>
<dbReference type="PANTHER" id="PTHR10519">
    <property type="entry name" value="GABA-B RECEPTOR"/>
    <property type="match status" value="1"/>
</dbReference>
<feature type="compositionally biased region" description="Polar residues" evidence="9">
    <location>
        <begin position="1834"/>
        <end position="1854"/>
    </location>
</feature>
<feature type="compositionally biased region" description="Acidic residues" evidence="9">
    <location>
        <begin position="458"/>
        <end position="473"/>
    </location>
</feature>
<feature type="compositionally biased region" description="Polar residues" evidence="9">
    <location>
        <begin position="1927"/>
        <end position="1949"/>
    </location>
</feature>
<feature type="compositionally biased region" description="Polar residues" evidence="9">
    <location>
        <begin position="767"/>
        <end position="780"/>
    </location>
</feature>
<feature type="compositionally biased region" description="Low complexity" evidence="9">
    <location>
        <begin position="1707"/>
        <end position="1724"/>
    </location>
</feature>
<feature type="region of interest" description="Disordered" evidence="9">
    <location>
        <begin position="872"/>
        <end position="892"/>
    </location>
</feature>
<feature type="domain" description="Receptor ligand binding region" evidence="11">
    <location>
        <begin position="2161"/>
        <end position="2350"/>
    </location>
</feature>
<feature type="compositionally biased region" description="Low complexity" evidence="9">
    <location>
        <begin position="68"/>
        <end position="82"/>
    </location>
</feature>
<dbReference type="PRINTS" id="PR01176">
    <property type="entry name" value="GABABRECEPTR"/>
</dbReference>
<feature type="region of interest" description="Disordered" evidence="9">
    <location>
        <begin position="1486"/>
        <end position="1505"/>
    </location>
</feature>
<evidence type="ECO:0000313" key="13">
    <source>
        <dbReference type="Proteomes" id="UP001286313"/>
    </source>
</evidence>
<evidence type="ECO:0000256" key="3">
    <source>
        <dbReference type="ARBA" id="ARBA00022989"/>
    </source>
</evidence>
<feature type="region of interest" description="Disordered" evidence="9">
    <location>
        <begin position="1972"/>
        <end position="2128"/>
    </location>
</feature>
<dbReference type="FunFam" id="3.40.50.2300:FF:000751">
    <property type="match status" value="1"/>
</dbReference>
<keyword evidence="5 10" id="KW-0472">Membrane</keyword>
<feature type="region of interest" description="Disordered" evidence="9">
    <location>
        <begin position="124"/>
        <end position="158"/>
    </location>
</feature>
<feature type="compositionally biased region" description="Pro residues" evidence="9">
    <location>
        <begin position="829"/>
        <end position="842"/>
    </location>
</feature>
<feature type="compositionally biased region" description="Basic and acidic residues" evidence="9">
    <location>
        <begin position="474"/>
        <end position="491"/>
    </location>
</feature>
<feature type="region of interest" description="Disordered" evidence="9">
    <location>
        <begin position="766"/>
        <end position="800"/>
    </location>
</feature>
<name>A0AAE1BRM5_PETCI</name>
<dbReference type="Pfam" id="PF01094">
    <property type="entry name" value="ANF_receptor"/>
    <property type="match status" value="1"/>
</dbReference>
<feature type="region of interest" description="Disordered" evidence="9">
    <location>
        <begin position="420"/>
        <end position="507"/>
    </location>
</feature>
<feature type="non-terminal residue" evidence="12">
    <location>
        <position position="1"/>
    </location>
</feature>
<evidence type="ECO:0000313" key="12">
    <source>
        <dbReference type="EMBL" id="KAK3854229.1"/>
    </source>
</evidence>
<comment type="caution">
    <text evidence="12">The sequence shown here is derived from an EMBL/GenBank/DDBJ whole genome shotgun (WGS) entry which is preliminary data.</text>
</comment>
<dbReference type="Gene3D" id="3.40.50.2300">
    <property type="match status" value="1"/>
</dbReference>
<evidence type="ECO:0000259" key="11">
    <source>
        <dbReference type="Pfam" id="PF01094"/>
    </source>
</evidence>
<keyword evidence="8" id="KW-0807">Transducer</keyword>
<feature type="region of interest" description="Disordered" evidence="9">
    <location>
        <begin position="1440"/>
        <end position="1481"/>
    </location>
</feature>
<feature type="compositionally biased region" description="Polar residues" evidence="9">
    <location>
        <begin position="1526"/>
        <end position="1538"/>
    </location>
</feature>
<evidence type="ECO:0000256" key="10">
    <source>
        <dbReference type="SAM" id="Phobius"/>
    </source>
</evidence>
<organism evidence="12 13">
    <name type="scientific">Petrolisthes cinctipes</name>
    <name type="common">Flat porcelain crab</name>
    <dbReference type="NCBI Taxonomy" id="88211"/>
    <lineage>
        <taxon>Eukaryota</taxon>
        <taxon>Metazoa</taxon>
        <taxon>Ecdysozoa</taxon>
        <taxon>Arthropoda</taxon>
        <taxon>Crustacea</taxon>
        <taxon>Multicrustacea</taxon>
        <taxon>Malacostraca</taxon>
        <taxon>Eumalacostraca</taxon>
        <taxon>Eucarida</taxon>
        <taxon>Decapoda</taxon>
        <taxon>Pleocyemata</taxon>
        <taxon>Anomura</taxon>
        <taxon>Galatheoidea</taxon>
        <taxon>Porcellanidae</taxon>
        <taxon>Petrolisthes</taxon>
    </lineage>
</organism>
<feature type="region of interest" description="Disordered" evidence="9">
    <location>
        <begin position="197"/>
        <end position="216"/>
    </location>
</feature>
<sequence length="2350" mass="265259">MVFSRAKRDHHHHHHHHHHRNHHYNHHHYGPRTKTTTSISTSFTSSYLLFLLAILLQLAPVTRTDLAFPSLSSSSSPDAPTPLHHSVGRRKHTSSLPLSPPPPHITDTTVEYRREMPLVVKDSLVEDIGTRRDDPLSTQPSKHSTQKESRLRQHTPIIQSRKRHPLNIQPRKYSTHRESRLRQHIPNIQPRKPSIYRKVSQRWSTQTPGTSRHRSHRRVVRTKEDKMRNLEARRDFKRVAERDNHTYLVQIPGMENAIRWENISHHSSLPARVTVYHEEKRLPDKQILPTEYSSRGDKRTPQNSLLQFSAKENEPPRELKRTSPSNFIQVQGTENVSVGGRRRDTWQVSESSSSRAATRGWMKVGMEEEKMEIEKLEKVILAEERLEERELREEGQEEEKMTEEILKARLEKKREMENVKRLEEEGEMEEEQMEREEGGEEMEGEGKEGKRLEKVEEMEREEQEDMEVAEEDKEGTRQAGRDARSKSDKSLLESTTPTLERITGDEQEHSQKYVVYAREERVRGRENDVVGRENDVVRREKRMRGRENSVSGLGYVVRGRKNSFRAWKNVMLTREMTENEAKAKVKMKSTKEKYINSVNLNETNKRVSERNENVVKARTDSVNPRESGENIVIIKSRSENVRNMRTNTESDTEKDVYMNEDEMFATKSGSGKKIVETLPNELQIETRPTDNVEMQTEAPGQNEMLIEIHDHTEKQAEIHDTVEMPVDANKPVELRAKKKENQINIKIPIKMRAKINENVININSVSDARTNSPTHISSRRTPAAPSIEHNNTSTRSSLRRPRYNGLQIGQFFLGSDTSHKVTITVEGPQPKPPGASPTPPPITNQSEVPSPITIHSEASLPIRDHSEIIPTIRNHSETPPPIRKNSETHPPIKKHSAIPPPIRDHSESSSLIVNHSEAPPPITSYDLPVWWDISTQPSPFGSTSSSRHLKAANMWFLKSYINMASNSEEQTDISSNSVRYASSAPFSTIHNKKIVLSSSNSNNVLSNSNNNGAIIPLYMQDPHLISFKNANAAIRGKVDELKIGKQTFPESDKTHGPIKTSNTNSVDEEEEGNPMTRAEREVVSDVKRDEVSIVTEDKSTATLIGWLQKRAPLESTVMVAGGNDVSSTPNSFPPFPPLFLSSQKMVALLSCQPHRLRMQVVSKHRDAEYRAVHRRPSTTENLTDNDGGGIDVDKSDGELALFGLLLTPRTLHQQRPSVVQEKSCWYRTKVFPSFRMSPAMENLGNNYENVNKPQKESTPFDLSQSPSPQPNKAQRLNSKLMPCYDASGSKDEDIDDSDERRRMTRSTPALPRSMIRGGMKDKRRRRTTRHTPTLTSSTARRERSTRNGGHRGHIAGNRIRIGRVRSHTRSRASESRGKVGQSRVHRWRLRRHAKHSVLSATERKRSEEGETQNTLVATELKRGEEGEVQIPPIAIEHRRSQGDLQHPLVSSRRQFQVDGRSAKGSTLNFPTEHQEGYDGWAIETESRNPRETSRGKGHSGDPASRKVKHMYRNGQQGNQPGDVEGGSQNSTISLSTKNETPRKGFQADDSKTRKTALKYINKQQEQKVKREKLPIRKPDYDVILDYNHTLEETNNYNSVLNESVVNNTQRQALKNGSEQKLITSGETIAAENNNGHAGIVNGRNYSKNIQMSELGLTNNGNYSSFPVQTSIPLGPLAENKRGNNLSTTGRDGVSQDVDSPHNTLLHSGSRISSSQSSPPLTTGSKNEVESSSTYEDKTIHTFFNNIQNYLYNLRQSQAQVDGKTWQSYNPADPGTYNFTGIMASSDTPSQGHVNLSSHNAHGWRENGQHKLGDWSDNRVNQRPSLSHGMKPSDMQGSKSFINTHNRTSGTQDNPSHYIENQRVGTPMHFTSEVPEVDLDPPKDSTRSQLYTREEVSFTHPVFSEIQTSSSRTKARNELYPDLDIPLPSSSTHRTTIEVQTSPSRGNTRNENLIKKSVITPIVPSLVPVLNTTKGSQTEVNEDDSSTEGLQTRTRYSTPTRRDLLPWTHSPPTRSPSHPKSPPISHQTTPTAINNNSHPSTSHYHQSPPSHQVTTVMSTTTNNKNNKYYSNNNNNSVASHMYQSPVSHQATPTNKSLKNNNPVASYYQQSPPNHYVNNNNNNNTPATLDTKPVAPDLFVPILGLFDLTVRGEARQGGRSEFAAAQLALKHINEKRVIPGHTLVMFHNDTKCDSGRGVDAFFHAIYTSRAKMMILLGAACPEVTESLAAVVHYWNIVQVSFGSVSPALSDRSSFPRFIRTVAPDSSHNAARLAFLTHHSWSTVTTISENHDMYTLALNELMPALEAANITLQATVTLSPGDYTEHLHSLKNQDCRIFIASFSTELARKVFCQ</sequence>
<protein>
    <recommendedName>
        <fullName evidence="11">Receptor ligand binding region domain-containing protein</fullName>
    </recommendedName>
</protein>
<evidence type="ECO:0000256" key="1">
    <source>
        <dbReference type="ARBA" id="ARBA00004370"/>
    </source>
</evidence>
<dbReference type="CDD" id="cd06366">
    <property type="entry name" value="PBP1_GABAb_receptor"/>
    <property type="match status" value="1"/>
</dbReference>
<feature type="region of interest" description="Disordered" evidence="9">
    <location>
        <begin position="1245"/>
        <end position="1415"/>
    </location>
</feature>
<keyword evidence="4" id="KW-0297">G-protein coupled receptor</keyword>
<feature type="compositionally biased region" description="Low complexity" evidence="9">
    <location>
        <begin position="2005"/>
        <end position="2025"/>
    </location>
</feature>
<accession>A0AAE1BRM5</accession>
<dbReference type="SUPFAM" id="SSF53822">
    <property type="entry name" value="Periplasmic binding protein-like I"/>
    <property type="match status" value="1"/>
</dbReference>
<evidence type="ECO:0000256" key="6">
    <source>
        <dbReference type="ARBA" id="ARBA00023170"/>
    </source>
</evidence>
<dbReference type="EMBL" id="JAWQEG010006655">
    <property type="protein sequence ID" value="KAK3854229.1"/>
    <property type="molecule type" value="Genomic_DNA"/>
</dbReference>
<keyword evidence="7" id="KW-0325">Glycoprotein</keyword>
<evidence type="ECO:0000256" key="5">
    <source>
        <dbReference type="ARBA" id="ARBA00023136"/>
    </source>
</evidence>
<feature type="compositionally biased region" description="Low complexity" evidence="9">
    <location>
        <begin position="2057"/>
        <end position="2075"/>
    </location>
</feature>
<feature type="compositionally biased region" description="Polar residues" evidence="9">
    <location>
        <begin position="1696"/>
        <end position="1706"/>
    </location>
</feature>
<dbReference type="InterPro" id="IPR001828">
    <property type="entry name" value="ANF_lig-bd_rcpt"/>
</dbReference>
<evidence type="ECO:0000256" key="2">
    <source>
        <dbReference type="ARBA" id="ARBA00022692"/>
    </source>
</evidence>
<feature type="compositionally biased region" description="Polar residues" evidence="9">
    <location>
        <begin position="2076"/>
        <end position="2115"/>
    </location>
</feature>
<keyword evidence="3 10" id="KW-1133">Transmembrane helix</keyword>
<evidence type="ECO:0000256" key="8">
    <source>
        <dbReference type="ARBA" id="ARBA00023224"/>
    </source>
</evidence>
<feature type="region of interest" description="Disordered" evidence="9">
    <location>
        <begin position="1"/>
        <end position="36"/>
    </location>
</feature>
<feature type="region of interest" description="Disordered" evidence="9">
    <location>
        <begin position="1047"/>
        <end position="1084"/>
    </location>
</feature>
<proteinExistence type="predicted"/>
<dbReference type="GO" id="GO:0038039">
    <property type="term" value="C:G protein-coupled receptor heterodimeric complex"/>
    <property type="evidence" value="ECO:0007669"/>
    <property type="project" value="TreeGrafter"/>
</dbReference>
<keyword evidence="6" id="KW-0675">Receptor</keyword>
<feature type="region of interest" description="Disordered" evidence="9">
    <location>
        <begin position="68"/>
        <end position="111"/>
    </location>
</feature>
<keyword evidence="2 10" id="KW-0812">Transmembrane</keyword>